<keyword evidence="3" id="KW-1185">Reference proteome</keyword>
<evidence type="ECO:0000313" key="3">
    <source>
        <dbReference type="Proteomes" id="UP000002875"/>
    </source>
</evidence>
<reference evidence="2 3" key="1">
    <citation type="submission" date="2011-07" db="EMBL/GenBank/DDBJ databases">
        <title>The complete genome of chromosome of Emticicia oligotrophica DSM 17448.</title>
        <authorList>
            <consortium name="US DOE Joint Genome Institute (JGI-PGF)"/>
            <person name="Lucas S."/>
            <person name="Han J."/>
            <person name="Lapidus A."/>
            <person name="Bruce D."/>
            <person name="Goodwin L."/>
            <person name="Pitluck S."/>
            <person name="Peters L."/>
            <person name="Kyrpides N."/>
            <person name="Mavromatis K."/>
            <person name="Ivanova N."/>
            <person name="Ovchinnikova G."/>
            <person name="Teshima H."/>
            <person name="Detter J.C."/>
            <person name="Tapia R."/>
            <person name="Han C."/>
            <person name="Land M."/>
            <person name="Hauser L."/>
            <person name="Markowitz V."/>
            <person name="Cheng J.-F."/>
            <person name="Hugenholtz P."/>
            <person name="Woyke T."/>
            <person name="Wu D."/>
            <person name="Tindall B."/>
            <person name="Pomrenke H."/>
            <person name="Brambilla E."/>
            <person name="Klenk H.-P."/>
            <person name="Eisen J.A."/>
        </authorList>
    </citation>
    <scope>NUCLEOTIDE SEQUENCE [LARGE SCALE GENOMIC DNA]</scope>
    <source>
        <strain evidence="2 3">DSM 17448</strain>
    </source>
</reference>
<sequence>MFRKILLLLFLLQQNFVFAQKFFIEAKTGISSVKREGDYNEVV</sequence>
<keyword evidence="1" id="KW-0732">Signal</keyword>
<accession>A0ABM5N528</accession>
<evidence type="ECO:0000256" key="1">
    <source>
        <dbReference type="SAM" id="SignalP"/>
    </source>
</evidence>
<name>A0ABM5N528_EMTOG</name>
<proteinExistence type="predicted"/>
<feature type="signal peptide" evidence="1">
    <location>
        <begin position="1"/>
        <end position="19"/>
    </location>
</feature>
<dbReference type="EMBL" id="CP002961">
    <property type="protein sequence ID" value="AFK04509.1"/>
    <property type="molecule type" value="Genomic_DNA"/>
</dbReference>
<dbReference type="Proteomes" id="UP000002875">
    <property type="component" value="Chromosome"/>
</dbReference>
<feature type="chain" id="PRO_5047125534" evidence="1">
    <location>
        <begin position="20"/>
        <end position="43"/>
    </location>
</feature>
<protein>
    <submittedName>
        <fullName evidence="2">Uncharacterized protein</fullName>
    </submittedName>
</protein>
<dbReference type="RefSeq" id="WP_015030202.1">
    <property type="nucleotide sequence ID" value="NC_018748.1"/>
</dbReference>
<organism evidence="2 3">
    <name type="scientific">Emticicia oligotrophica (strain DSM 17448 / CIP 109782 / MTCC 6937 / GPTSA100-15)</name>
    <dbReference type="NCBI Taxonomy" id="929562"/>
    <lineage>
        <taxon>Bacteria</taxon>
        <taxon>Pseudomonadati</taxon>
        <taxon>Bacteroidota</taxon>
        <taxon>Cytophagia</taxon>
        <taxon>Cytophagales</taxon>
        <taxon>Leadbetterellaceae</taxon>
        <taxon>Emticicia</taxon>
    </lineage>
</organism>
<gene>
    <name evidence="2" type="ordered locus">Emtol_3380</name>
</gene>
<evidence type="ECO:0000313" key="2">
    <source>
        <dbReference type="EMBL" id="AFK04509.1"/>
    </source>
</evidence>